<evidence type="ECO:0000313" key="3">
    <source>
        <dbReference type="EMBL" id="KKU92596.1"/>
    </source>
</evidence>
<keyword evidence="2" id="KW-1133">Transmembrane helix</keyword>
<gene>
    <name evidence="3" type="ORF">UY22_C0031G0001</name>
</gene>
<dbReference type="AlphaFoldDB" id="A0A0G1UEQ3"/>
<evidence type="ECO:0000256" key="2">
    <source>
        <dbReference type="SAM" id="Phobius"/>
    </source>
</evidence>
<evidence type="ECO:0000313" key="4">
    <source>
        <dbReference type="Proteomes" id="UP000034877"/>
    </source>
</evidence>
<organism evidence="3 4">
    <name type="scientific">Candidatus Amesbacteria bacterium GW2011_GWC1_48_10</name>
    <dbReference type="NCBI Taxonomy" id="1618365"/>
    <lineage>
        <taxon>Bacteria</taxon>
        <taxon>Candidatus Amesiibacteriota</taxon>
    </lineage>
</organism>
<name>A0A0G1UEQ3_9BACT</name>
<comment type="caution">
    <text evidence="3">The sequence shown here is derived from an EMBL/GenBank/DDBJ whole genome shotgun (WGS) entry which is preliminary data.</text>
</comment>
<evidence type="ECO:0000256" key="1">
    <source>
        <dbReference type="SAM" id="MobiDB-lite"/>
    </source>
</evidence>
<feature type="region of interest" description="Disordered" evidence="1">
    <location>
        <begin position="1"/>
        <end position="62"/>
    </location>
</feature>
<dbReference type="EMBL" id="LCPE01000031">
    <property type="protein sequence ID" value="KKU92596.1"/>
    <property type="molecule type" value="Genomic_DNA"/>
</dbReference>
<sequence>MYLAPVPSAISSPVKLAPTGKNTNGEILGNYSDNFENDSSSSATLSGGLENLSEDESSSVSAKGRFLSPTLFLVLGGICMGAMVYTAYLKDKKV</sequence>
<keyword evidence="2" id="KW-0472">Membrane</keyword>
<dbReference type="Proteomes" id="UP000034877">
    <property type="component" value="Unassembled WGS sequence"/>
</dbReference>
<keyword evidence="2" id="KW-0812">Transmembrane</keyword>
<feature type="non-terminal residue" evidence="3">
    <location>
        <position position="94"/>
    </location>
</feature>
<accession>A0A0G1UEQ3</accession>
<feature type="compositionally biased region" description="Polar residues" evidence="1">
    <location>
        <begin position="20"/>
        <end position="45"/>
    </location>
</feature>
<reference evidence="3 4" key="1">
    <citation type="journal article" date="2015" name="Nature">
        <title>rRNA introns, odd ribosomes, and small enigmatic genomes across a large radiation of phyla.</title>
        <authorList>
            <person name="Brown C.T."/>
            <person name="Hug L.A."/>
            <person name="Thomas B.C."/>
            <person name="Sharon I."/>
            <person name="Castelle C.J."/>
            <person name="Singh A."/>
            <person name="Wilkins M.J."/>
            <person name="Williams K.H."/>
            <person name="Banfield J.F."/>
        </authorList>
    </citation>
    <scope>NUCLEOTIDE SEQUENCE [LARGE SCALE GENOMIC DNA]</scope>
</reference>
<proteinExistence type="predicted"/>
<feature type="transmembrane region" description="Helical" evidence="2">
    <location>
        <begin position="66"/>
        <end position="88"/>
    </location>
</feature>
<protein>
    <submittedName>
        <fullName evidence="3">Uncharacterized protein</fullName>
    </submittedName>
</protein>